<evidence type="ECO:0000313" key="3">
    <source>
        <dbReference type="Proteomes" id="UP000017670"/>
    </source>
</evidence>
<dbReference type="EMBL" id="APQL01000013">
    <property type="protein sequence ID" value="ENW02917.1"/>
    <property type="molecule type" value="Genomic_DNA"/>
</dbReference>
<evidence type="ECO:0000256" key="1">
    <source>
        <dbReference type="SAM" id="Phobius"/>
    </source>
</evidence>
<dbReference type="AlphaFoldDB" id="N9DYA6"/>
<protein>
    <submittedName>
        <fullName evidence="2">Uncharacterized protein</fullName>
    </submittedName>
</protein>
<keyword evidence="1" id="KW-0472">Membrane</keyword>
<accession>N9DYA6</accession>
<dbReference type="RefSeq" id="WP_005063265.1">
    <property type="nucleotide sequence ID" value="NZ_KB849767.1"/>
</dbReference>
<comment type="caution">
    <text evidence="2">The sequence shown here is derived from an EMBL/GenBank/DDBJ whole genome shotgun (WGS) entry which is preliminary data.</text>
</comment>
<dbReference type="HOGENOM" id="CLU_1922961_0_0_6"/>
<evidence type="ECO:0000313" key="2">
    <source>
        <dbReference type="EMBL" id="ENW02917.1"/>
    </source>
</evidence>
<dbReference type="Proteomes" id="UP000017670">
    <property type="component" value="Unassembled WGS sequence"/>
</dbReference>
<sequence length="131" mass="14939">MYYLLMLLLAILDPTAFTFGVMISLCSLIFVLSLFYVNFRVLIMVILIVFARFTINNFLLVDMGQEQLATFAKFDSMFKLADILLGILLIISILMGVVIGRPLIGESLYQVIRRQWIKRKATRAINKAIGK</sequence>
<proteinExistence type="predicted"/>
<gene>
    <name evidence="2" type="ORF">F933_03323</name>
</gene>
<dbReference type="GeneID" id="29858235"/>
<feature type="transmembrane region" description="Helical" evidence="1">
    <location>
        <begin position="6"/>
        <end position="34"/>
    </location>
</feature>
<feature type="transmembrane region" description="Helical" evidence="1">
    <location>
        <begin position="80"/>
        <end position="104"/>
    </location>
</feature>
<organism evidence="2 3">
    <name type="scientific">Acinetobacter beijerinckii CIP 110307</name>
    <dbReference type="NCBI Taxonomy" id="1217648"/>
    <lineage>
        <taxon>Bacteria</taxon>
        <taxon>Pseudomonadati</taxon>
        <taxon>Pseudomonadota</taxon>
        <taxon>Gammaproteobacteria</taxon>
        <taxon>Moraxellales</taxon>
        <taxon>Moraxellaceae</taxon>
        <taxon>Acinetobacter</taxon>
    </lineage>
</organism>
<dbReference type="STRING" id="262668.GCA_000931715_00103"/>
<keyword evidence="1" id="KW-0812">Transmembrane</keyword>
<keyword evidence="3" id="KW-1185">Reference proteome</keyword>
<feature type="transmembrane region" description="Helical" evidence="1">
    <location>
        <begin position="41"/>
        <end position="60"/>
    </location>
</feature>
<name>N9DYA6_9GAMM</name>
<keyword evidence="1" id="KW-1133">Transmembrane helix</keyword>
<reference evidence="2 3" key="1">
    <citation type="submission" date="2013-02" db="EMBL/GenBank/DDBJ databases">
        <title>The Genome Sequence of Acinetobacter beijerinckii CIP 110307.</title>
        <authorList>
            <consortium name="The Broad Institute Genome Sequencing Platform"/>
            <consortium name="The Broad Institute Genome Sequencing Center for Infectious Disease"/>
            <person name="Cerqueira G."/>
            <person name="Feldgarden M."/>
            <person name="Courvalin P."/>
            <person name="Perichon B."/>
            <person name="Grillot-Courvalin C."/>
            <person name="Clermont D."/>
            <person name="Rocha E."/>
            <person name="Yoon E.-J."/>
            <person name="Nemec A."/>
            <person name="Walker B."/>
            <person name="Young S.K."/>
            <person name="Zeng Q."/>
            <person name="Gargeya S."/>
            <person name="Fitzgerald M."/>
            <person name="Haas B."/>
            <person name="Abouelleil A."/>
            <person name="Alvarado L."/>
            <person name="Arachchi H.M."/>
            <person name="Berlin A.M."/>
            <person name="Chapman S.B."/>
            <person name="Dewar J."/>
            <person name="Goldberg J."/>
            <person name="Griggs A."/>
            <person name="Gujja S."/>
            <person name="Hansen M."/>
            <person name="Howarth C."/>
            <person name="Imamovic A."/>
            <person name="Larimer J."/>
            <person name="McCowan C."/>
            <person name="Murphy C."/>
            <person name="Neiman D."/>
            <person name="Pearson M."/>
            <person name="Priest M."/>
            <person name="Roberts A."/>
            <person name="Saif S."/>
            <person name="Shea T."/>
            <person name="Sisk P."/>
            <person name="Sykes S."/>
            <person name="Wortman J."/>
            <person name="Nusbaum C."/>
            <person name="Birren B."/>
        </authorList>
    </citation>
    <scope>NUCLEOTIDE SEQUENCE [LARGE SCALE GENOMIC DNA]</scope>
    <source>
        <strain evidence="2 3">CIP 110307</strain>
    </source>
</reference>